<evidence type="ECO:0000313" key="11">
    <source>
        <dbReference type="EMBL" id="KXB68664.1"/>
    </source>
</evidence>
<keyword evidence="7 9" id="KW-0862">Zinc</keyword>
<dbReference type="AlphaFoldDB" id="A0A134ALV5"/>
<dbReference type="STRING" id="157687.HMPREF3180_00694"/>
<proteinExistence type="inferred from homology"/>
<dbReference type="Gene3D" id="3.40.630.10">
    <property type="entry name" value="Zn peptidases"/>
    <property type="match status" value="1"/>
</dbReference>
<keyword evidence="4 9" id="KW-0645">Protease</keyword>
<dbReference type="SUPFAM" id="SSF53187">
    <property type="entry name" value="Zn-dependent exopeptidases"/>
    <property type="match status" value="1"/>
</dbReference>
<comment type="cofactor">
    <cofactor evidence="1 10">
        <name>Zn(2+)</name>
        <dbReference type="ChEBI" id="CHEBI:29105"/>
    </cofactor>
</comment>
<dbReference type="Proteomes" id="UP000070483">
    <property type="component" value="Unassembled WGS sequence"/>
</dbReference>
<dbReference type="Pfam" id="PF02127">
    <property type="entry name" value="Peptidase_M18"/>
    <property type="match status" value="1"/>
</dbReference>
<evidence type="ECO:0000256" key="7">
    <source>
        <dbReference type="ARBA" id="ARBA00022833"/>
    </source>
</evidence>
<comment type="similarity">
    <text evidence="2 9">Belongs to the peptidase M18 family.</text>
</comment>
<evidence type="ECO:0000256" key="10">
    <source>
        <dbReference type="RuleBase" id="RU004387"/>
    </source>
</evidence>
<evidence type="ECO:0000256" key="3">
    <source>
        <dbReference type="ARBA" id="ARBA00022438"/>
    </source>
</evidence>
<protein>
    <recommendedName>
        <fullName evidence="10">M18 family aminopeptidase</fullName>
        <ecNumber evidence="10">3.4.11.-</ecNumber>
    </recommendedName>
</protein>
<dbReference type="InterPro" id="IPR023358">
    <property type="entry name" value="Peptidase_M18_dom2"/>
</dbReference>
<dbReference type="GO" id="GO:0004177">
    <property type="term" value="F:aminopeptidase activity"/>
    <property type="evidence" value="ECO:0007669"/>
    <property type="project" value="UniProtKB-KW"/>
</dbReference>
<evidence type="ECO:0000256" key="2">
    <source>
        <dbReference type="ARBA" id="ARBA00008290"/>
    </source>
</evidence>
<dbReference type="NCBIfam" id="NF002600">
    <property type="entry name" value="PRK02256.1"/>
    <property type="match status" value="1"/>
</dbReference>
<evidence type="ECO:0000256" key="9">
    <source>
        <dbReference type="RuleBase" id="RU004386"/>
    </source>
</evidence>
<dbReference type="EMBL" id="LSDD01000042">
    <property type="protein sequence ID" value="KXB68664.1"/>
    <property type="molecule type" value="Genomic_DNA"/>
</dbReference>
<sequence length="457" mass="51839">MTKENLWKSYTDEQKKVIFEFAEDYKKYLDLAKTEREFVDLTEKELIKNGFIDINKKSELKKGDKIYFKNRNKNIIAVIIGNDIKNGINMIVSHVDSPRLDLKPNPVMEDEEFALLNTHYYGGIKKYQWAATPLALHGVVFLKDGEKILLSIGERDDEPVFSVPDILPHLSYNVQDGRKARDVIKGEELKLLFGNMPVNDENVNKKIKQFVLDKLKKDYGIEEDDFFTAELEVVPAGKLRDVGLDQSMIGGYGQDDRICAFTSLRALLEIKETKKTVMIYLTDKEEIGSEGSTSLKSTLPEYIVGKMLLLTEKNYNDQILRETLWNSKALSSDVTAAMNPVFKSAHDIENVARLSYGLAFAKYTGSRGKSMANDADAEFIQEIRQIFDKNEIKYQSGGFGKVDEGGGGTVAKFLAYYGIRTIDAGPALLSMHSLFEISSKADLYETYRAYRVFFELN</sequence>
<reference evidence="12" key="1">
    <citation type="submission" date="2016-01" db="EMBL/GenBank/DDBJ databases">
        <authorList>
            <person name="Mitreva M."/>
            <person name="Pepin K.H."/>
            <person name="Mihindukulasuriya K.A."/>
            <person name="Fulton R."/>
            <person name="Fronick C."/>
            <person name="O'Laughlin M."/>
            <person name="Miner T."/>
            <person name="Herter B."/>
            <person name="Rosa B.A."/>
            <person name="Cordes M."/>
            <person name="Tomlinson C."/>
            <person name="Wollam A."/>
            <person name="Palsikar V.B."/>
            <person name="Mardis E.R."/>
            <person name="Wilson R.K."/>
        </authorList>
    </citation>
    <scope>NUCLEOTIDE SEQUENCE [LARGE SCALE GENOMIC DNA]</scope>
    <source>
        <strain evidence="12">KA00185</strain>
    </source>
</reference>
<dbReference type="PRINTS" id="PR00932">
    <property type="entry name" value="AMINO1PTASE"/>
</dbReference>
<dbReference type="EC" id="3.4.11.-" evidence="10"/>
<dbReference type="GO" id="GO:0008270">
    <property type="term" value="F:zinc ion binding"/>
    <property type="evidence" value="ECO:0007669"/>
    <property type="project" value="InterPro"/>
</dbReference>
<dbReference type="PANTHER" id="PTHR28570:SF2">
    <property type="entry name" value="M18 FAMILY AMINOPEPTIDASE 1-RELATED"/>
    <property type="match status" value="1"/>
</dbReference>
<dbReference type="PATRIC" id="fig|157687.3.peg.690"/>
<accession>A0A134ALV5</accession>
<evidence type="ECO:0000256" key="5">
    <source>
        <dbReference type="ARBA" id="ARBA00022723"/>
    </source>
</evidence>
<keyword evidence="6 9" id="KW-0378">Hydrolase</keyword>
<evidence type="ECO:0000256" key="4">
    <source>
        <dbReference type="ARBA" id="ARBA00022670"/>
    </source>
</evidence>
<dbReference type="PANTHER" id="PTHR28570">
    <property type="entry name" value="ASPARTYL AMINOPEPTIDASE"/>
    <property type="match status" value="1"/>
</dbReference>
<keyword evidence="12" id="KW-1185">Reference proteome</keyword>
<dbReference type="RefSeq" id="WP_060917577.1">
    <property type="nucleotide sequence ID" value="NZ_KQ960033.1"/>
</dbReference>
<evidence type="ECO:0000256" key="8">
    <source>
        <dbReference type="ARBA" id="ARBA00023049"/>
    </source>
</evidence>
<dbReference type="GO" id="GO:0005737">
    <property type="term" value="C:cytoplasm"/>
    <property type="evidence" value="ECO:0007669"/>
    <property type="project" value="UniProtKB-ARBA"/>
</dbReference>
<name>A0A134ALV5_9FUSO</name>
<evidence type="ECO:0000313" key="12">
    <source>
        <dbReference type="Proteomes" id="UP000070483"/>
    </source>
</evidence>
<dbReference type="InterPro" id="IPR001948">
    <property type="entry name" value="Peptidase_M18"/>
</dbReference>
<evidence type="ECO:0000256" key="1">
    <source>
        <dbReference type="ARBA" id="ARBA00001947"/>
    </source>
</evidence>
<keyword evidence="8 9" id="KW-0482">Metalloprotease</keyword>
<dbReference type="OrthoDB" id="89722at2"/>
<dbReference type="SUPFAM" id="SSF101821">
    <property type="entry name" value="Aminopeptidase/glucanase lid domain"/>
    <property type="match status" value="1"/>
</dbReference>
<dbReference type="GO" id="GO:0008237">
    <property type="term" value="F:metallopeptidase activity"/>
    <property type="evidence" value="ECO:0007669"/>
    <property type="project" value="UniProtKB-KW"/>
</dbReference>
<keyword evidence="3 9" id="KW-0031">Aminopeptidase</keyword>
<dbReference type="Gene3D" id="2.30.250.10">
    <property type="entry name" value="Aminopeptidase i, Domain 2"/>
    <property type="match status" value="1"/>
</dbReference>
<gene>
    <name evidence="11" type="ORF">HMPREF3180_00694</name>
</gene>
<keyword evidence="5 9" id="KW-0479">Metal-binding</keyword>
<dbReference type="GO" id="GO:0006508">
    <property type="term" value="P:proteolysis"/>
    <property type="evidence" value="ECO:0007669"/>
    <property type="project" value="UniProtKB-KW"/>
</dbReference>
<organism evidence="11 12">
    <name type="scientific">Leptotrichia wadei</name>
    <dbReference type="NCBI Taxonomy" id="157687"/>
    <lineage>
        <taxon>Bacteria</taxon>
        <taxon>Fusobacteriati</taxon>
        <taxon>Fusobacteriota</taxon>
        <taxon>Fusobacteriia</taxon>
        <taxon>Fusobacteriales</taxon>
        <taxon>Leptotrichiaceae</taxon>
        <taxon>Leptotrichia</taxon>
    </lineage>
</organism>
<comment type="caution">
    <text evidence="11">The sequence shown here is derived from an EMBL/GenBank/DDBJ whole genome shotgun (WGS) entry which is preliminary data.</text>
</comment>
<evidence type="ECO:0000256" key="6">
    <source>
        <dbReference type="ARBA" id="ARBA00022801"/>
    </source>
</evidence>